<sequence length="77" mass="8322">MYMATVASLRDCITHRVDIAKIRLDKPDELPDADGLFTATNAPGPAMAHAVDGAYLPVYHYCHSLKFGVDSGSFVPV</sequence>
<proteinExistence type="predicted"/>
<dbReference type="EMBL" id="WVTB01000007">
    <property type="protein sequence ID" value="KAF3811507.1"/>
    <property type="molecule type" value="Genomic_DNA"/>
</dbReference>
<comment type="caution">
    <text evidence="1">The sequence shown here is derived from an EMBL/GenBank/DDBJ whole genome shotgun (WGS) entry which is preliminary data.</text>
</comment>
<evidence type="ECO:0000313" key="1">
    <source>
        <dbReference type="EMBL" id="KAF3811507.1"/>
    </source>
</evidence>
<dbReference type="AlphaFoldDB" id="A0A8H4CWX5"/>
<name>A0A8H4CWX5_COLGL</name>
<reference evidence="1" key="1">
    <citation type="journal article" date="2020" name="Phytopathology">
        <title>Genome sequence and comparative analysis of Colletotrichum gloeosporioides isolated from Liriodendron leaves.</title>
        <authorList>
            <person name="Fu F.F."/>
            <person name="Hao Z."/>
            <person name="Wang P."/>
            <person name="Lu Y."/>
            <person name="Xue L.J."/>
            <person name="Wei G."/>
            <person name="Tian Y."/>
            <person name="Baishi H."/>
            <person name="Xu H."/>
            <person name="Shi J."/>
            <person name="Cheng T."/>
            <person name="Wang G."/>
            <person name="Yi Y."/>
            <person name="Chen J."/>
        </authorList>
    </citation>
    <scope>NUCLEOTIDE SEQUENCE</scope>
    <source>
        <strain evidence="1">Lc1</strain>
    </source>
</reference>
<dbReference type="Proteomes" id="UP000613401">
    <property type="component" value="Unassembled WGS sequence"/>
</dbReference>
<organism evidence="1 2">
    <name type="scientific">Colletotrichum gloeosporioides</name>
    <name type="common">Anthracnose fungus</name>
    <name type="synonym">Glomerella cingulata</name>
    <dbReference type="NCBI Taxonomy" id="474922"/>
    <lineage>
        <taxon>Eukaryota</taxon>
        <taxon>Fungi</taxon>
        <taxon>Dikarya</taxon>
        <taxon>Ascomycota</taxon>
        <taxon>Pezizomycotina</taxon>
        <taxon>Sordariomycetes</taxon>
        <taxon>Hypocreomycetidae</taxon>
        <taxon>Glomerellales</taxon>
        <taxon>Glomerellaceae</taxon>
        <taxon>Colletotrichum</taxon>
        <taxon>Colletotrichum gloeosporioides species complex</taxon>
    </lineage>
</organism>
<evidence type="ECO:0000313" key="2">
    <source>
        <dbReference type="Proteomes" id="UP000613401"/>
    </source>
</evidence>
<reference evidence="1" key="2">
    <citation type="submission" date="2020-03" db="EMBL/GenBank/DDBJ databases">
        <authorList>
            <person name="Fu F.-F."/>
            <person name="Chen J."/>
        </authorList>
    </citation>
    <scope>NUCLEOTIDE SEQUENCE</scope>
    <source>
        <strain evidence="1">Lc1</strain>
    </source>
</reference>
<keyword evidence="2" id="KW-1185">Reference proteome</keyword>
<accession>A0A8H4CWX5</accession>
<dbReference type="GeneID" id="69009000"/>
<dbReference type="RefSeq" id="XP_045270666.1">
    <property type="nucleotide sequence ID" value="XM_045401937.1"/>
</dbReference>
<protein>
    <submittedName>
        <fullName evidence="1">Uncharacterized protein</fullName>
    </submittedName>
</protein>
<gene>
    <name evidence="1" type="ORF">GCG54_00001833</name>
</gene>